<dbReference type="PANTHER" id="PTHR23025:SF3">
    <property type="entry name" value="HORMONE-SENSITIVE LIPASE"/>
    <property type="match status" value="1"/>
</dbReference>
<protein>
    <submittedName>
        <fullName evidence="2">Alpha/beta hydrolase</fullName>
    </submittedName>
</protein>
<name>A0A5B8EH60_LACAM</name>
<gene>
    <name evidence="2" type="ORF">DM298_07355</name>
</gene>
<feature type="domain" description="Alpha/beta hydrolase fold-3" evidence="1">
    <location>
        <begin position="4"/>
        <end position="167"/>
    </location>
</feature>
<dbReference type="EMBL" id="CP029754">
    <property type="protein sequence ID" value="QDD70694.1"/>
    <property type="molecule type" value="Genomic_DNA"/>
</dbReference>
<dbReference type="InterPro" id="IPR013094">
    <property type="entry name" value="AB_hydrolase_3"/>
</dbReference>
<evidence type="ECO:0000259" key="1">
    <source>
        <dbReference type="Pfam" id="PF07859"/>
    </source>
</evidence>
<keyword evidence="2" id="KW-0378">Hydrolase</keyword>
<evidence type="ECO:0000313" key="2">
    <source>
        <dbReference type="EMBL" id="QDD70694.1"/>
    </source>
</evidence>
<dbReference type="GO" id="GO:0005829">
    <property type="term" value="C:cytosol"/>
    <property type="evidence" value="ECO:0007669"/>
    <property type="project" value="TreeGrafter"/>
</dbReference>
<proteinExistence type="predicted"/>
<dbReference type="AlphaFoldDB" id="A0A5B8EH60"/>
<sequence length="190" mass="21998">MKNSIDWIMTHQNKIGFNDTQIYMTGDSAGGELYAACGLTDNKHQIRHLFPMYAAIDITDTSKTIYHWQYSDYDMDPTDEPFIHARLNKIIYVNNVIRLLYPGIENVENLLISPVYSHDFSKFPDITIIEAEFDYYLQSNKYFAQKLRQAGKNVEEVFYKGMDHGFLDRSGSCNQSEDLLQLIASEINNN</sequence>
<dbReference type="Proteomes" id="UP000312326">
    <property type="component" value="Chromosome"/>
</dbReference>
<organism evidence="2 3">
    <name type="scientific">Lactobacillus amylovorus</name>
    <dbReference type="NCBI Taxonomy" id="1604"/>
    <lineage>
        <taxon>Bacteria</taxon>
        <taxon>Bacillati</taxon>
        <taxon>Bacillota</taxon>
        <taxon>Bacilli</taxon>
        <taxon>Lactobacillales</taxon>
        <taxon>Lactobacillaceae</taxon>
        <taxon>Lactobacillus</taxon>
    </lineage>
</organism>
<dbReference type="Pfam" id="PF07859">
    <property type="entry name" value="Abhydrolase_3"/>
    <property type="match status" value="1"/>
</dbReference>
<accession>A0A5B8EH60</accession>
<dbReference type="PANTHER" id="PTHR23025">
    <property type="entry name" value="TRIACYLGLYCEROL LIPASE"/>
    <property type="match status" value="1"/>
</dbReference>
<evidence type="ECO:0000313" key="3">
    <source>
        <dbReference type="Proteomes" id="UP000312326"/>
    </source>
</evidence>
<dbReference type="SUPFAM" id="SSF53474">
    <property type="entry name" value="alpha/beta-Hydrolases"/>
    <property type="match status" value="1"/>
</dbReference>
<reference evidence="2 3" key="1">
    <citation type="submission" date="2018-06" db="EMBL/GenBank/DDBJ databases">
        <title>Complete genome sequnece of Lactobacillus amylovorus PMRA3.</title>
        <authorList>
            <person name="Nam Y.-D."/>
            <person name="Chung W.-H."/>
            <person name="Park Y.S."/>
            <person name="Kang J."/>
        </authorList>
    </citation>
    <scope>NUCLEOTIDE SEQUENCE [LARGE SCALE GENOMIC DNA]</scope>
    <source>
        <strain evidence="2 3">PMRA3</strain>
    </source>
</reference>
<dbReference type="InterPro" id="IPR029058">
    <property type="entry name" value="AB_hydrolase_fold"/>
</dbReference>
<dbReference type="GO" id="GO:0004806">
    <property type="term" value="F:triacylglycerol lipase activity"/>
    <property type="evidence" value="ECO:0007669"/>
    <property type="project" value="TreeGrafter"/>
</dbReference>
<dbReference type="Gene3D" id="3.40.50.1820">
    <property type="entry name" value="alpha/beta hydrolase"/>
    <property type="match status" value="1"/>
</dbReference>
<dbReference type="GO" id="GO:0019433">
    <property type="term" value="P:triglyceride catabolic process"/>
    <property type="evidence" value="ECO:0007669"/>
    <property type="project" value="TreeGrafter"/>
</dbReference>
<dbReference type="GO" id="GO:0004771">
    <property type="term" value="F:sterol ester esterase activity"/>
    <property type="evidence" value="ECO:0007669"/>
    <property type="project" value="TreeGrafter"/>
</dbReference>